<name>A0AAJ5RJH4_9BACI</name>
<reference evidence="1" key="1">
    <citation type="submission" date="2022-11" db="EMBL/GenBank/DDBJ databases">
        <title>Lysinibacillus irui.</title>
        <authorList>
            <person name="Akintayo S.O."/>
        </authorList>
    </citation>
    <scope>NUCLEOTIDE SEQUENCE</scope>
    <source>
        <strain evidence="1">IRB4-01</strain>
    </source>
</reference>
<dbReference type="Pfam" id="PF13671">
    <property type="entry name" value="AAA_33"/>
    <property type="match status" value="1"/>
</dbReference>
<protein>
    <submittedName>
        <fullName evidence="1">AAA family ATPase</fullName>
    </submittedName>
</protein>
<dbReference type="Proteomes" id="UP001219585">
    <property type="component" value="Chromosome"/>
</dbReference>
<dbReference type="AlphaFoldDB" id="A0AAJ5RJH4"/>
<sequence length="180" mass="20988">MTRFCVLTIGKTHSGKSTFARSLEQMCQNCIVIDQDQQAQFLYDSYSKLIPNNGENTIKYKLTETLVQYAVDHTKFHIVLCNSNLNEFNRNRLIQRFNNSGFHIIIVKFDLPIEILESRINEARRDTSILRTVQTFKDVLNSQKDYQLKKSVEHAYKEFYVTNEIQVDSVLSELKNLLNG</sequence>
<evidence type="ECO:0000313" key="1">
    <source>
        <dbReference type="EMBL" id="WDV06706.1"/>
    </source>
</evidence>
<dbReference type="SUPFAM" id="SSF52540">
    <property type="entry name" value="P-loop containing nucleoside triphosphate hydrolases"/>
    <property type="match status" value="1"/>
</dbReference>
<dbReference type="KEGG" id="liu:OU989_21170"/>
<proteinExistence type="predicted"/>
<accession>A0AAJ5RJH4</accession>
<dbReference type="RefSeq" id="WP_274794892.1">
    <property type="nucleotide sequence ID" value="NZ_CP113527.1"/>
</dbReference>
<dbReference type="Gene3D" id="3.40.50.300">
    <property type="entry name" value="P-loop containing nucleotide triphosphate hydrolases"/>
    <property type="match status" value="1"/>
</dbReference>
<organism evidence="1 2">
    <name type="scientific">Lysinibacillus irui</name>
    <dbReference type="NCBI Taxonomy" id="2998077"/>
    <lineage>
        <taxon>Bacteria</taxon>
        <taxon>Bacillati</taxon>
        <taxon>Bacillota</taxon>
        <taxon>Bacilli</taxon>
        <taxon>Bacillales</taxon>
        <taxon>Bacillaceae</taxon>
        <taxon>Lysinibacillus</taxon>
    </lineage>
</organism>
<dbReference type="EMBL" id="CP113527">
    <property type="protein sequence ID" value="WDV06706.1"/>
    <property type="molecule type" value="Genomic_DNA"/>
</dbReference>
<evidence type="ECO:0000313" key="2">
    <source>
        <dbReference type="Proteomes" id="UP001219585"/>
    </source>
</evidence>
<gene>
    <name evidence="1" type="ORF">OU989_21170</name>
</gene>
<dbReference type="InterPro" id="IPR027417">
    <property type="entry name" value="P-loop_NTPase"/>
</dbReference>